<keyword evidence="1" id="KW-0812">Transmembrane</keyword>
<comment type="caution">
    <text evidence="2">The sequence shown here is derived from an EMBL/GenBank/DDBJ whole genome shotgun (WGS) entry which is preliminary data.</text>
</comment>
<evidence type="ECO:0000313" key="3">
    <source>
        <dbReference type="Proteomes" id="UP000027451"/>
    </source>
</evidence>
<evidence type="ECO:0000256" key="1">
    <source>
        <dbReference type="SAM" id="Phobius"/>
    </source>
</evidence>
<accession>A0A656Q9S9</accession>
<reference evidence="2 3" key="1">
    <citation type="submission" date="2014-03" db="EMBL/GenBank/DDBJ databases">
        <title>Draft Genome Sequences of Four Burkholderia Strains.</title>
        <authorList>
            <person name="Liu X.Y."/>
            <person name="Li C.X."/>
            <person name="Xu J.H."/>
        </authorList>
    </citation>
    <scope>NUCLEOTIDE SEQUENCE [LARGE SCALE GENOMIC DNA]</scope>
    <source>
        <strain evidence="2 3">OP-1</strain>
    </source>
</reference>
<organism evidence="2 3">
    <name type="scientific">Caballeronia zhejiangensis</name>
    <dbReference type="NCBI Taxonomy" id="871203"/>
    <lineage>
        <taxon>Bacteria</taxon>
        <taxon>Pseudomonadati</taxon>
        <taxon>Pseudomonadota</taxon>
        <taxon>Betaproteobacteria</taxon>
        <taxon>Burkholderiales</taxon>
        <taxon>Burkholderiaceae</taxon>
        <taxon>Caballeronia</taxon>
    </lineage>
</organism>
<keyword evidence="1" id="KW-0472">Membrane</keyword>
<dbReference type="AlphaFoldDB" id="A0A656Q9S9"/>
<keyword evidence="3" id="KW-1185">Reference proteome</keyword>
<feature type="transmembrane region" description="Helical" evidence="1">
    <location>
        <begin position="50"/>
        <end position="71"/>
    </location>
</feature>
<evidence type="ECO:0000313" key="2">
    <source>
        <dbReference type="EMBL" id="KDR24657.1"/>
    </source>
</evidence>
<name>A0A656Q9S9_9BURK</name>
<dbReference type="Proteomes" id="UP000027451">
    <property type="component" value="Unassembled WGS sequence"/>
</dbReference>
<sequence length="80" mass="9144">MNFASIERGCDRDRFGNDVDLFISSLLVLFVVVLHRNAPASRVLPLFRELWAATWRWVVVAGVLLPMRSFVVRRLAGSTR</sequence>
<dbReference type="EMBL" id="JFHD01000078">
    <property type="protein sequence ID" value="KDR24657.1"/>
    <property type="molecule type" value="Genomic_DNA"/>
</dbReference>
<feature type="transmembrane region" description="Helical" evidence="1">
    <location>
        <begin position="21"/>
        <end position="38"/>
    </location>
</feature>
<protein>
    <submittedName>
        <fullName evidence="2">Uncharacterized protein</fullName>
    </submittedName>
</protein>
<proteinExistence type="predicted"/>
<gene>
    <name evidence="2" type="ORF">BG60_35950</name>
</gene>
<keyword evidence="1" id="KW-1133">Transmembrane helix</keyword>